<proteinExistence type="predicted"/>
<evidence type="ECO:0000313" key="4">
    <source>
        <dbReference type="Proteomes" id="UP000184452"/>
    </source>
</evidence>
<sequence>MDGMTEILLPDVDAEIPPEGVPIGRAAEIFGIGVRTLRYYEDEGLLLDPAPRDSGHRRRYRRSDLTWIAGLLMLRQTGMPIARIRVMAELSRRAGTEAERLELLERHREHVIEEMERTRRHLRAIDHKIAAYREVVAHRGDHEDDGAG</sequence>
<dbReference type="Pfam" id="PF13411">
    <property type="entry name" value="MerR_1"/>
    <property type="match status" value="1"/>
</dbReference>
<keyword evidence="4" id="KW-1185">Reference proteome</keyword>
<evidence type="ECO:0000259" key="2">
    <source>
        <dbReference type="PROSITE" id="PS50937"/>
    </source>
</evidence>
<evidence type="ECO:0000313" key="3">
    <source>
        <dbReference type="EMBL" id="SHK47756.1"/>
    </source>
</evidence>
<dbReference type="GO" id="GO:0003677">
    <property type="term" value="F:DNA binding"/>
    <property type="evidence" value="ECO:0007669"/>
    <property type="project" value="UniProtKB-KW"/>
</dbReference>
<gene>
    <name evidence="3" type="ORF">SAMN05421803_12111</name>
</gene>
<protein>
    <submittedName>
        <fullName evidence="3">DNA-binding transcriptional regulator, MerR family</fullName>
    </submittedName>
</protein>
<keyword evidence="1 3" id="KW-0238">DNA-binding</keyword>
<dbReference type="InterPro" id="IPR047057">
    <property type="entry name" value="MerR_fam"/>
</dbReference>
<dbReference type="STRING" id="758803.SAMN05421803_12111"/>
<dbReference type="CDD" id="cd01109">
    <property type="entry name" value="HTH_YyaN"/>
    <property type="match status" value="1"/>
</dbReference>
<dbReference type="Gene3D" id="1.10.1660.10">
    <property type="match status" value="1"/>
</dbReference>
<reference evidence="3 4" key="1">
    <citation type="submission" date="2016-11" db="EMBL/GenBank/DDBJ databases">
        <authorList>
            <person name="Jaros S."/>
            <person name="Januszkiewicz K."/>
            <person name="Wedrychowicz H."/>
        </authorList>
    </citation>
    <scope>NUCLEOTIDE SEQUENCE [LARGE SCALE GENOMIC DNA]</scope>
    <source>
        <strain evidence="3 4">CGMCC 4.5723</strain>
    </source>
</reference>
<dbReference type="PANTHER" id="PTHR30204">
    <property type="entry name" value="REDOX-CYCLING DRUG-SENSING TRANSCRIPTIONAL ACTIVATOR SOXR"/>
    <property type="match status" value="1"/>
</dbReference>
<dbReference type="PANTHER" id="PTHR30204:SF98">
    <property type="entry name" value="HTH-TYPE TRANSCRIPTIONAL REGULATOR ADHR"/>
    <property type="match status" value="1"/>
</dbReference>
<dbReference type="InterPro" id="IPR009061">
    <property type="entry name" value="DNA-bd_dom_put_sf"/>
</dbReference>
<dbReference type="AlphaFoldDB" id="A0A1M6SSX4"/>
<dbReference type="RefSeq" id="WP_143173471.1">
    <property type="nucleotide sequence ID" value="NZ_FQZK01000021.1"/>
</dbReference>
<dbReference type="Proteomes" id="UP000184452">
    <property type="component" value="Unassembled WGS sequence"/>
</dbReference>
<dbReference type="EMBL" id="FQZK01000021">
    <property type="protein sequence ID" value="SHK47756.1"/>
    <property type="molecule type" value="Genomic_DNA"/>
</dbReference>
<dbReference type="PROSITE" id="PS50937">
    <property type="entry name" value="HTH_MERR_2"/>
    <property type="match status" value="1"/>
</dbReference>
<evidence type="ECO:0000256" key="1">
    <source>
        <dbReference type="ARBA" id="ARBA00023125"/>
    </source>
</evidence>
<dbReference type="OrthoDB" id="9802944at2"/>
<dbReference type="SMART" id="SM00422">
    <property type="entry name" value="HTH_MERR"/>
    <property type="match status" value="1"/>
</dbReference>
<dbReference type="SUPFAM" id="SSF46955">
    <property type="entry name" value="Putative DNA-binding domain"/>
    <property type="match status" value="1"/>
</dbReference>
<organism evidence="3 4">
    <name type="scientific">Nocardiopsis flavescens</name>
    <dbReference type="NCBI Taxonomy" id="758803"/>
    <lineage>
        <taxon>Bacteria</taxon>
        <taxon>Bacillati</taxon>
        <taxon>Actinomycetota</taxon>
        <taxon>Actinomycetes</taxon>
        <taxon>Streptosporangiales</taxon>
        <taxon>Nocardiopsidaceae</taxon>
        <taxon>Nocardiopsis</taxon>
    </lineage>
</organism>
<name>A0A1M6SSX4_9ACTN</name>
<dbReference type="GO" id="GO:0003700">
    <property type="term" value="F:DNA-binding transcription factor activity"/>
    <property type="evidence" value="ECO:0007669"/>
    <property type="project" value="InterPro"/>
</dbReference>
<feature type="domain" description="HTH merR-type" evidence="2">
    <location>
        <begin position="23"/>
        <end position="90"/>
    </location>
</feature>
<accession>A0A1M6SSX4</accession>
<dbReference type="InterPro" id="IPR000551">
    <property type="entry name" value="MerR-type_HTH_dom"/>
</dbReference>